<dbReference type="Pfam" id="PF01979">
    <property type="entry name" value="Amidohydro_1"/>
    <property type="match status" value="1"/>
</dbReference>
<keyword evidence="4" id="KW-1185">Reference proteome</keyword>
<dbReference type="SUPFAM" id="SSF51338">
    <property type="entry name" value="Composite domain of metallo-dependent hydrolases"/>
    <property type="match status" value="1"/>
</dbReference>
<dbReference type="GeneID" id="92183171"/>
<organism evidence="3 4">
    <name type="scientific">Kwoniella newhampshirensis</name>
    <dbReference type="NCBI Taxonomy" id="1651941"/>
    <lineage>
        <taxon>Eukaryota</taxon>
        <taxon>Fungi</taxon>
        <taxon>Dikarya</taxon>
        <taxon>Basidiomycota</taxon>
        <taxon>Agaricomycotina</taxon>
        <taxon>Tremellomycetes</taxon>
        <taxon>Tremellales</taxon>
        <taxon>Cryptococcaceae</taxon>
        <taxon>Kwoniella</taxon>
    </lineage>
</organism>
<dbReference type="PANTHER" id="PTHR43668:SF2">
    <property type="entry name" value="ALLANTOINASE"/>
    <property type="match status" value="1"/>
</dbReference>
<feature type="domain" description="Amidohydrolase-related" evidence="2">
    <location>
        <begin position="201"/>
        <end position="395"/>
    </location>
</feature>
<dbReference type="GO" id="GO:0004038">
    <property type="term" value="F:allantoinase activity"/>
    <property type="evidence" value="ECO:0007669"/>
    <property type="project" value="TreeGrafter"/>
</dbReference>
<reference evidence="3 4" key="1">
    <citation type="journal article" date="2024" name="bioRxiv">
        <title>Comparative genomics of Cryptococcus and Kwoniella reveals pathogenesis evolution and contrasting karyotype dynamics via intercentromeric recombination or chromosome fusion.</title>
        <authorList>
            <person name="Coelho M.A."/>
            <person name="David-Palma M."/>
            <person name="Shea T."/>
            <person name="Bowers K."/>
            <person name="McGinley-Smith S."/>
            <person name="Mohammad A.W."/>
            <person name="Gnirke A."/>
            <person name="Yurkov A.M."/>
            <person name="Nowrousian M."/>
            <person name="Sun S."/>
            <person name="Cuomo C.A."/>
            <person name="Heitman J."/>
        </authorList>
    </citation>
    <scope>NUCLEOTIDE SEQUENCE [LARGE SCALE GENOMIC DNA]</scope>
    <source>
        <strain evidence="3 4">CBS 13917</strain>
    </source>
</reference>
<dbReference type="InterPro" id="IPR011059">
    <property type="entry name" value="Metal-dep_hydrolase_composite"/>
</dbReference>
<feature type="chain" id="PRO_5043418576" evidence="1">
    <location>
        <begin position="20"/>
        <end position="410"/>
    </location>
</feature>
<evidence type="ECO:0000313" key="4">
    <source>
        <dbReference type="Proteomes" id="UP001388673"/>
    </source>
</evidence>
<dbReference type="SUPFAM" id="SSF51556">
    <property type="entry name" value="Metallo-dependent hydrolases"/>
    <property type="match status" value="1"/>
</dbReference>
<comment type="caution">
    <text evidence="3">The sequence shown here is derived from an EMBL/GenBank/DDBJ whole genome shotgun (WGS) entry which is preliminary data.</text>
</comment>
<protein>
    <submittedName>
        <fullName evidence="3">Allantoinase</fullName>
    </submittedName>
</protein>
<dbReference type="InterPro" id="IPR050138">
    <property type="entry name" value="DHOase/Allantoinase_Hydrolase"/>
</dbReference>
<accession>A0AAW0YVM0</accession>
<sequence>MSKQIVLAPLALLPGAVTPQPATLEIDLTTRIITDIRLGLEQEEKLNATEVLRIEDGKVLLPGLIDGGVTTVIDMPLNSIPPTTTVKGLECKRAEAKKIGVKSDLGFWGGIIPGNQNELVPLLTAGVKGFKCFLIESGVDEFPQGTNALILFHAELDVHTHSPAVVDPSQYKTFVGSRPPEWEITALELVLKIARRYPQLRFHIVHLSAAGAVPLIKAARADGVSNLTVETCFHYLCLKAEDIPPNATQFKCCPPIRDEANRKGLISALLDGTIDYVVSDHSPCVPELKKGDFMTAWGGVSGLGLGLSLLWTELGEEVGIRRVVDWLGQAQAKQVGLEGKKGVLAIGAAADYVVFDPAAEFEVSQETLRFKNKVSPYVGMKLRGVVERTYVGGQIAWDGSNALGSSGALL</sequence>
<evidence type="ECO:0000313" key="3">
    <source>
        <dbReference type="EMBL" id="KAK8846825.1"/>
    </source>
</evidence>
<keyword evidence="1" id="KW-0732">Signal</keyword>
<dbReference type="GO" id="GO:0005737">
    <property type="term" value="C:cytoplasm"/>
    <property type="evidence" value="ECO:0007669"/>
    <property type="project" value="TreeGrafter"/>
</dbReference>
<dbReference type="Proteomes" id="UP001388673">
    <property type="component" value="Unassembled WGS sequence"/>
</dbReference>
<dbReference type="EMBL" id="JBCAWK010000011">
    <property type="protein sequence ID" value="KAK8846825.1"/>
    <property type="molecule type" value="Genomic_DNA"/>
</dbReference>
<dbReference type="InterPro" id="IPR006680">
    <property type="entry name" value="Amidohydro-rel"/>
</dbReference>
<dbReference type="KEGG" id="kne:92183171"/>
<evidence type="ECO:0000259" key="2">
    <source>
        <dbReference type="Pfam" id="PF01979"/>
    </source>
</evidence>
<dbReference type="Gene3D" id="3.20.20.140">
    <property type="entry name" value="Metal-dependent hydrolases"/>
    <property type="match status" value="1"/>
</dbReference>
<dbReference type="GO" id="GO:0006145">
    <property type="term" value="P:purine nucleobase catabolic process"/>
    <property type="evidence" value="ECO:0007669"/>
    <property type="project" value="TreeGrafter"/>
</dbReference>
<evidence type="ECO:0000256" key="1">
    <source>
        <dbReference type="SAM" id="SignalP"/>
    </source>
</evidence>
<dbReference type="InterPro" id="IPR032466">
    <property type="entry name" value="Metal_Hydrolase"/>
</dbReference>
<feature type="signal peptide" evidence="1">
    <location>
        <begin position="1"/>
        <end position="19"/>
    </location>
</feature>
<dbReference type="RefSeq" id="XP_066800775.1">
    <property type="nucleotide sequence ID" value="XM_066949002.1"/>
</dbReference>
<name>A0AAW0YVM0_9TREE</name>
<proteinExistence type="predicted"/>
<dbReference type="PANTHER" id="PTHR43668">
    <property type="entry name" value="ALLANTOINASE"/>
    <property type="match status" value="1"/>
</dbReference>
<dbReference type="AlphaFoldDB" id="A0AAW0YVM0"/>
<gene>
    <name evidence="3" type="ORF">IAR55_005913</name>
</gene>